<evidence type="ECO:0000313" key="2">
    <source>
        <dbReference type="RefSeq" id="XP_075095099.1"/>
    </source>
</evidence>
<reference evidence="2" key="2">
    <citation type="submission" date="2025-08" db="UniProtKB">
        <authorList>
            <consortium name="RefSeq"/>
        </authorList>
    </citation>
    <scope>IDENTIFICATION</scope>
    <source>
        <tissue evidence="2">Leaf</tissue>
    </source>
</reference>
<protein>
    <submittedName>
        <fullName evidence="2">Uncharacterized protein LOC142173413</fullName>
    </submittedName>
</protein>
<name>A0AC58TCZ3_TOBAC</name>
<gene>
    <name evidence="2" type="primary">LOC142173413</name>
</gene>
<proteinExistence type="predicted"/>
<organism evidence="1 2">
    <name type="scientific">Nicotiana tabacum</name>
    <name type="common">Common tobacco</name>
    <dbReference type="NCBI Taxonomy" id="4097"/>
    <lineage>
        <taxon>Eukaryota</taxon>
        <taxon>Viridiplantae</taxon>
        <taxon>Streptophyta</taxon>
        <taxon>Embryophyta</taxon>
        <taxon>Tracheophyta</taxon>
        <taxon>Spermatophyta</taxon>
        <taxon>Magnoliopsida</taxon>
        <taxon>eudicotyledons</taxon>
        <taxon>Gunneridae</taxon>
        <taxon>Pentapetalae</taxon>
        <taxon>asterids</taxon>
        <taxon>lamiids</taxon>
        <taxon>Solanales</taxon>
        <taxon>Solanaceae</taxon>
        <taxon>Nicotianoideae</taxon>
        <taxon>Nicotianeae</taxon>
        <taxon>Nicotiana</taxon>
    </lineage>
</organism>
<sequence length="687" mass="77330">MGSTSSFTDDFVEFTLDSTHPFYVHPSDSPGSQLVAIPFNGTSFVHWQNSMLTSLSAKNKLGLVTGKVPQPPPNSPYYPYWERLWSDINERFGQSNGSKYIQIQRGISYNSQGSSDIATYFTRMSALWDELNSAYVGPTCSCGALPNFIEDQHLFQFLSGLNESYSTVKSSIMLMSPVPSISKAYSLLQHDESQKENQPPALDFSGDSSSFSATITNSAHVKQMNSQHNTRAYNQRISFDSKKNSPFVSCKYCRKPGHTVDKCYRLHGFPADFKFTKNKRSASCIQVEEHAADIGPSLKSSDSTAYGFSKEQRDIVLHNGPSLKRPLEIGRAYHGLYFLLPDMPEYSPFVSTISFGTACNVLPSNSVSPFPSSSCISSISSFSCPVCPMDRQQRLPFPESHIKSTSPFQLIYLDLWGPYHTRTYNGFRYFLVIVDDFSRVTWTHLLSRKSNAFSIIKAFTNMIQIHFHSFVQTFRADNAFELGSSSKAQTFFSENGILHQTTIPHTPQQNEIVPLPPHKKPIPCKWVYKIKQKFDGSIKRYKARLVIRGDTQKEDIDYTETFSLVVKFTTIKCLLSLAAKRDWTVYQLDVNNAFRHGDLHEEVYMKLPLGLQISTSVASDSSSLVFLAVYVDDILLAGGDIAELDSLKSFLDSQFKIKDLGSVHYFLGLEVTKNSQWLLGQSTKICF</sequence>
<accession>A0AC58TCZ3</accession>
<keyword evidence="1" id="KW-1185">Reference proteome</keyword>
<reference evidence="1" key="1">
    <citation type="journal article" date="2014" name="Nat. Commun.">
        <title>The tobacco genome sequence and its comparison with those of tomato and potato.</title>
        <authorList>
            <person name="Sierro N."/>
            <person name="Battey J.N."/>
            <person name="Ouadi S."/>
            <person name="Bakaher N."/>
            <person name="Bovet L."/>
            <person name="Willig A."/>
            <person name="Goepfert S."/>
            <person name="Peitsch M.C."/>
            <person name="Ivanov N.V."/>
        </authorList>
    </citation>
    <scope>NUCLEOTIDE SEQUENCE [LARGE SCALE GENOMIC DNA]</scope>
</reference>
<dbReference type="Proteomes" id="UP000790787">
    <property type="component" value="Chromosome 19"/>
</dbReference>
<dbReference type="RefSeq" id="XP_075095099.1">
    <property type="nucleotide sequence ID" value="XM_075238998.1"/>
</dbReference>
<evidence type="ECO:0000313" key="1">
    <source>
        <dbReference type="Proteomes" id="UP000790787"/>
    </source>
</evidence>